<evidence type="ECO:0000256" key="2">
    <source>
        <dbReference type="ARBA" id="ARBA00022695"/>
    </source>
</evidence>
<organism evidence="5 6">
    <name type="scientific">Pseudidiomarina taiwanensis</name>
    <dbReference type="NCBI Taxonomy" id="337250"/>
    <lineage>
        <taxon>Bacteria</taxon>
        <taxon>Pseudomonadati</taxon>
        <taxon>Pseudomonadota</taxon>
        <taxon>Gammaproteobacteria</taxon>
        <taxon>Alteromonadales</taxon>
        <taxon>Idiomarinaceae</taxon>
        <taxon>Pseudidiomarina</taxon>
    </lineage>
</organism>
<dbReference type="InterPro" id="IPR029044">
    <property type="entry name" value="Nucleotide-diphossugar_trans"/>
</dbReference>
<dbReference type="PANTHER" id="PTHR43584:SF8">
    <property type="entry name" value="N-ACETYLMURAMATE ALPHA-1-PHOSPHATE URIDYLYLTRANSFERASE"/>
    <property type="match status" value="1"/>
</dbReference>
<evidence type="ECO:0000256" key="1">
    <source>
        <dbReference type="ARBA" id="ARBA00022679"/>
    </source>
</evidence>
<protein>
    <submittedName>
        <fullName evidence="5">Nucleotidyl transferase</fullName>
    </submittedName>
</protein>
<dbReference type="Pfam" id="PF12804">
    <property type="entry name" value="NTP_transf_3"/>
    <property type="match status" value="1"/>
</dbReference>
<proteinExistence type="predicted"/>
<keyword evidence="1 5" id="KW-0808">Transferase</keyword>
<keyword evidence="6" id="KW-1185">Reference proteome</keyword>
<name>A0A432ZL97_9GAMM</name>
<evidence type="ECO:0000313" key="6">
    <source>
        <dbReference type="Proteomes" id="UP000288279"/>
    </source>
</evidence>
<dbReference type="OrthoDB" id="9788272at2"/>
<dbReference type="Proteomes" id="UP000288279">
    <property type="component" value="Unassembled WGS sequence"/>
</dbReference>
<reference evidence="5 6" key="1">
    <citation type="journal article" date="2011" name="Front. Microbiol.">
        <title>Genomic signatures of strain selection and enhancement in Bacillus atrophaeus var. globigii, a historical biowarfare simulant.</title>
        <authorList>
            <person name="Gibbons H.S."/>
            <person name="Broomall S.M."/>
            <person name="McNew L.A."/>
            <person name="Daligault H."/>
            <person name="Chapman C."/>
            <person name="Bruce D."/>
            <person name="Karavis M."/>
            <person name="Krepps M."/>
            <person name="McGregor P.A."/>
            <person name="Hong C."/>
            <person name="Park K.H."/>
            <person name="Akmal A."/>
            <person name="Feldman A."/>
            <person name="Lin J.S."/>
            <person name="Chang W.E."/>
            <person name="Higgs B.W."/>
            <person name="Demirev P."/>
            <person name="Lindquist J."/>
            <person name="Liem A."/>
            <person name="Fochler E."/>
            <person name="Read T.D."/>
            <person name="Tapia R."/>
            <person name="Johnson S."/>
            <person name="Bishop-Lilly K.A."/>
            <person name="Detter C."/>
            <person name="Han C."/>
            <person name="Sozhamannan S."/>
            <person name="Rosenzweig C.N."/>
            <person name="Skowronski E.W."/>
        </authorList>
    </citation>
    <scope>NUCLEOTIDE SEQUENCE [LARGE SCALE GENOMIC DNA]</scope>
    <source>
        <strain evidence="5 6">PIT1</strain>
    </source>
</reference>
<dbReference type="EMBL" id="PIQG01000002">
    <property type="protein sequence ID" value="RUO78719.1"/>
    <property type="molecule type" value="Genomic_DNA"/>
</dbReference>
<dbReference type="SUPFAM" id="SSF53448">
    <property type="entry name" value="Nucleotide-diphospho-sugar transferases"/>
    <property type="match status" value="1"/>
</dbReference>
<dbReference type="PANTHER" id="PTHR43584">
    <property type="entry name" value="NUCLEOTIDYL TRANSFERASE"/>
    <property type="match status" value="1"/>
</dbReference>
<evidence type="ECO:0000256" key="3">
    <source>
        <dbReference type="ARBA" id="ARBA00022842"/>
    </source>
</evidence>
<dbReference type="CDD" id="cd02523">
    <property type="entry name" value="PC_cytidylyltransferase"/>
    <property type="match status" value="1"/>
</dbReference>
<evidence type="ECO:0000313" key="5">
    <source>
        <dbReference type="EMBL" id="RUO78719.1"/>
    </source>
</evidence>
<dbReference type="InterPro" id="IPR025877">
    <property type="entry name" value="MobA-like_NTP_Trfase"/>
</dbReference>
<feature type="domain" description="MobA-like NTP transferase" evidence="4">
    <location>
        <begin position="3"/>
        <end position="121"/>
    </location>
</feature>
<keyword evidence="2" id="KW-0548">Nucleotidyltransferase</keyword>
<accession>A0A432ZL97</accession>
<dbReference type="GO" id="GO:0016779">
    <property type="term" value="F:nucleotidyltransferase activity"/>
    <property type="evidence" value="ECO:0007669"/>
    <property type="project" value="UniProtKB-KW"/>
</dbReference>
<dbReference type="InterPro" id="IPR050065">
    <property type="entry name" value="GlmU-like"/>
</dbReference>
<keyword evidence="3" id="KW-0460">Magnesium</keyword>
<sequence>MRVIILAAGQGTRLRPYTNDKPKCMVELCGKSLVDYQLDAFKVAGVTDITLVAGYQEDKLVRKGVKKILNPDYAITNMVSTLMCAKKLFDGSSDVLITYGDIVYEQRILDAILAAKADICLTIDKEWKRLWSLRMENPLDDAETLKLEGDLIKELGKKANSYDEIQGQYMGLIKVSADKARELVKTWEGMDRNADYDGKDFNNMYLTSFLQHLINLGWPVKAVSVESGWLEIDTVEDLNFFNETLKEGMFDLFNCGA</sequence>
<dbReference type="Gene3D" id="3.90.550.10">
    <property type="entry name" value="Spore Coat Polysaccharide Biosynthesis Protein SpsA, Chain A"/>
    <property type="match status" value="1"/>
</dbReference>
<dbReference type="AlphaFoldDB" id="A0A432ZL97"/>
<gene>
    <name evidence="5" type="ORF">CWI83_05060</name>
</gene>
<comment type="caution">
    <text evidence="5">The sequence shown here is derived from an EMBL/GenBank/DDBJ whole genome shotgun (WGS) entry which is preliminary data.</text>
</comment>
<evidence type="ECO:0000259" key="4">
    <source>
        <dbReference type="Pfam" id="PF12804"/>
    </source>
</evidence>